<dbReference type="Pfam" id="PF03770">
    <property type="entry name" value="IPK"/>
    <property type="match status" value="1"/>
</dbReference>
<evidence type="ECO:0000256" key="3">
    <source>
        <dbReference type="ARBA" id="ARBA00022777"/>
    </source>
</evidence>
<keyword evidence="2" id="KW-0808">Transferase</keyword>
<evidence type="ECO:0000313" key="4">
    <source>
        <dbReference type="EMBL" id="KFM58391.1"/>
    </source>
</evidence>
<reference evidence="4 5" key="1">
    <citation type="submission" date="2013-11" db="EMBL/GenBank/DDBJ databases">
        <title>Genome sequencing of Stegodyphus mimosarum.</title>
        <authorList>
            <person name="Bechsgaard J."/>
        </authorList>
    </citation>
    <scope>NUCLEOTIDE SEQUENCE [LARGE SCALE GENOMIC DNA]</scope>
</reference>
<dbReference type="STRING" id="407821.A0A087SZV2"/>
<accession>A0A087SZV2</accession>
<keyword evidence="3 4" id="KW-0418">Kinase</keyword>
<dbReference type="InterPro" id="IPR038286">
    <property type="entry name" value="IPK_sf"/>
</dbReference>
<gene>
    <name evidence="4" type="ORF">X975_01515</name>
</gene>
<dbReference type="AlphaFoldDB" id="A0A087SZV2"/>
<dbReference type="EMBL" id="KK112721">
    <property type="protein sequence ID" value="KFM58391.1"/>
    <property type="molecule type" value="Genomic_DNA"/>
</dbReference>
<evidence type="ECO:0000256" key="1">
    <source>
        <dbReference type="ARBA" id="ARBA00007374"/>
    </source>
</evidence>
<protein>
    <submittedName>
        <fullName evidence="4">Inositol hexakisphosphate kinase 3</fullName>
    </submittedName>
</protein>
<dbReference type="Gene3D" id="3.30.470.160">
    <property type="entry name" value="Inositol polyphosphate kinase"/>
    <property type="match status" value="1"/>
</dbReference>
<dbReference type="OrthoDB" id="338650at2759"/>
<dbReference type="InterPro" id="IPR005522">
    <property type="entry name" value="IPK"/>
</dbReference>
<dbReference type="GO" id="GO:0032958">
    <property type="term" value="P:inositol phosphate biosynthetic process"/>
    <property type="evidence" value="ECO:0007669"/>
    <property type="project" value="InterPro"/>
</dbReference>
<feature type="non-terminal residue" evidence="4">
    <location>
        <position position="44"/>
    </location>
</feature>
<evidence type="ECO:0000313" key="5">
    <source>
        <dbReference type="Proteomes" id="UP000054359"/>
    </source>
</evidence>
<sequence length="44" mass="4946">MIDFAHSTHSKMPNPLVTHEGPDEGYLFGLENLIAHLKEIQRTG</sequence>
<comment type="similarity">
    <text evidence="1">Belongs to the inositol phosphokinase (IPK) family.</text>
</comment>
<evidence type="ECO:0000256" key="2">
    <source>
        <dbReference type="ARBA" id="ARBA00022679"/>
    </source>
</evidence>
<keyword evidence="5" id="KW-1185">Reference proteome</keyword>
<dbReference type="GO" id="GO:0016301">
    <property type="term" value="F:kinase activity"/>
    <property type="evidence" value="ECO:0007669"/>
    <property type="project" value="UniProtKB-KW"/>
</dbReference>
<dbReference type="SUPFAM" id="SSF56104">
    <property type="entry name" value="SAICAR synthase-like"/>
    <property type="match status" value="1"/>
</dbReference>
<proteinExistence type="inferred from homology"/>
<name>A0A087SZV2_STEMI</name>
<dbReference type="Proteomes" id="UP000054359">
    <property type="component" value="Unassembled WGS sequence"/>
</dbReference>
<organism evidence="4 5">
    <name type="scientific">Stegodyphus mimosarum</name>
    <name type="common">African social velvet spider</name>
    <dbReference type="NCBI Taxonomy" id="407821"/>
    <lineage>
        <taxon>Eukaryota</taxon>
        <taxon>Metazoa</taxon>
        <taxon>Ecdysozoa</taxon>
        <taxon>Arthropoda</taxon>
        <taxon>Chelicerata</taxon>
        <taxon>Arachnida</taxon>
        <taxon>Araneae</taxon>
        <taxon>Araneomorphae</taxon>
        <taxon>Entelegynae</taxon>
        <taxon>Eresoidea</taxon>
        <taxon>Eresidae</taxon>
        <taxon>Stegodyphus</taxon>
    </lineage>
</organism>